<organism evidence="2 3">
    <name type="scientific">Bodo saltans</name>
    <name type="common">Flagellated protozoan</name>
    <dbReference type="NCBI Taxonomy" id="75058"/>
    <lineage>
        <taxon>Eukaryota</taxon>
        <taxon>Discoba</taxon>
        <taxon>Euglenozoa</taxon>
        <taxon>Kinetoplastea</taxon>
        <taxon>Metakinetoplastina</taxon>
        <taxon>Eubodonida</taxon>
        <taxon>Bodonidae</taxon>
        <taxon>Bodo</taxon>
    </lineage>
</organism>
<reference evidence="3" key="1">
    <citation type="submission" date="2015-09" db="EMBL/GenBank/DDBJ databases">
        <authorList>
            <consortium name="Pathogen Informatics"/>
        </authorList>
    </citation>
    <scope>NUCLEOTIDE SEQUENCE [LARGE SCALE GENOMIC DNA]</scope>
    <source>
        <strain evidence="3">Lake Konstanz</strain>
    </source>
</reference>
<evidence type="ECO:0000313" key="2">
    <source>
        <dbReference type="EMBL" id="CUE90176.1"/>
    </source>
</evidence>
<feature type="region of interest" description="Disordered" evidence="1">
    <location>
        <begin position="1"/>
        <end position="90"/>
    </location>
</feature>
<protein>
    <submittedName>
        <fullName evidence="2">Uncharacterized protein</fullName>
    </submittedName>
</protein>
<evidence type="ECO:0000313" key="3">
    <source>
        <dbReference type="Proteomes" id="UP000051952"/>
    </source>
</evidence>
<proteinExistence type="predicted"/>
<feature type="compositionally biased region" description="Polar residues" evidence="1">
    <location>
        <begin position="34"/>
        <end position="58"/>
    </location>
</feature>
<evidence type="ECO:0000256" key="1">
    <source>
        <dbReference type="SAM" id="MobiDB-lite"/>
    </source>
</evidence>
<dbReference type="VEuPathDB" id="TriTrypDB:BSAL_57245"/>
<sequence>MGSGCSSDYSGGEHRSLEASGTVAHKLAPPNMTRRVSQSTFDRHQGTSSSSAVTTPLQQEGAAGSHRNEPSRGHSPRRGMSPVKGAAAGQHIAVNGLRRIGSLSPAVMNLPSQNLSNGVVGGKVFAGRSPTTSHQSLVVVPTSERADPWLDRTPLDQFEEECH</sequence>
<dbReference type="Proteomes" id="UP000051952">
    <property type="component" value="Unassembled WGS sequence"/>
</dbReference>
<keyword evidence="3" id="KW-1185">Reference proteome</keyword>
<accession>A0A0S4IJN5</accession>
<gene>
    <name evidence="2" type="ORF">BSAL_57245</name>
</gene>
<name>A0A0S4IJN5_BODSA</name>
<dbReference type="EMBL" id="CYKH01000209">
    <property type="protein sequence ID" value="CUE90176.1"/>
    <property type="molecule type" value="Genomic_DNA"/>
</dbReference>
<dbReference type="AlphaFoldDB" id="A0A0S4IJN5"/>